<sequence length="547" mass="60216">MSEDSGEECAQLNNGPIISIGREEVVLDNENSRSASKGKKSHGFHLVRSKWDPYPWIGSVENASSAEISGLRSGDCLLEIDGRDVLGLEMKDIAYLIGKNDRVNLSIWRRPPKSQSQTTNNVDFAYLGEKDSREPSDSRNDHTGTLLEGPLPEVAQKLVRAVSGVVKALECPVCLESAAPPVSQCVHGHLLCFGCRLKTARCPVCRVRLGQGRCLLADKSHRVLTEALVDPDVVLPGNDDEQSCGSNGRSLHDSIFGPSSHSKKAHHQRNKSPVSSLRAKHLLSKILSPNSRVDRLRDERNFSTESLPTSMPTSNSSSSSAASCTMDGNLLYGRRWLLRLYDRRKSASTGELNKNPVGDSVNGSFTELRDEQETNNSGSYLSVPQTPVWGGSTESMTSGRLCCPLRERTGCRETINSGNLLEHLSAQHSGPLIHFYKKKIVLPIPLPFQEDAVYIIHRKDELFVLQSENDKVWVSNSESNCGMSWEWILHGVSTDGAELHVRKEVASLREPFELQPHHVATLPENFSAPSIAITLIELDADEGCIKV</sequence>
<dbReference type="GO" id="GO:0005737">
    <property type="term" value="C:cytoplasm"/>
    <property type="evidence" value="ECO:0007669"/>
    <property type="project" value="TreeGrafter"/>
</dbReference>
<dbReference type="Pfam" id="PF21362">
    <property type="entry name" value="Sina_RING"/>
    <property type="match status" value="1"/>
</dbReference>
<dbReference type="InterPro" id="IPR001478">
    <property type="entry name" value="PDZ"/>
</dbReference>
<keyword evidence="2 4" id="KW-0863">Zinc-finger</keyword>
<proteinExistence type="predicted"/>
<dbReference type="PROSITE" id="PS50106">
    <property type="entry name" value="PDZ"/>
    <property type="match status" value="1"/>
</dbReference>
<feature type="compositionally biased region" description="Basic residues" evidence="5">
    <location>
        <begin position="261"/>
        <end position="270"/>
    </location>
</feature>
<feature type="compositionally biased region" description="Basic and acidic residues" evidence="5">
    <location>
        <begin position="128"/>
        <end position="142"/>
    </location>
</feature>
<dbReference type="Pfam" id="PF17820">
    <property type="entry name" value="PDZ_6"/>
    <property type="match status" value="1"/>
</dbReference>
<feature type="compositionally biased region" description="Low complexity" evidence="5">
    <location>
        <begin position="306"/>
        <end position="323"/>
    </location>
</feature>
<evidence type="ECO:0000259" key="6">
    <source>
        <dbReference type="PROSITE" id="PS50089"/>
    </source>
</evidence>
<feature type="region of interest" description="Disordered" evidence="5">
    <location>
        <begin position="370"/>
        <end position="396"/>
    </location>
</feature>
<dbReference type="GO" id="GO:0008270">
    <property type="term" value="F:zinc ion binding"/>
    <property type="evidence" value="ECO:0007669"/>
    <property type="project" value="UniProtKB-KW"/>
</dbReference>
<feature type="domain" description="RING-type" evidence="6">
    <location>
        <begin position="171"/>
        <end position="206"/>
    </location>
</feature>
<feature type="region of interest" description="Disordered" evidence="5">
    <location>
        <begin position="255"/>
        <end position="277"/>
    </location>
</feature>
<evidence type="ECO:0000256" key="5">
    <source>
        <dbReference type="SAM" id="MobiDB-lite"/>
    </source>
</evidence>
<keyword evidence="1" id="KW-0479">Metal-binding</keyword>
<evidence type="ECO:0000259" key="7">
    <source>
        <dbReference type="PROSITE" id="PS50106"/>
    </source>
</evidence>
<dbReference type="AlphaFoldDB" id="A0A232FJP6"/>
<keyword evidence="3" id="KW-0862">Zinc</keyword>
<dbReference type="SUPFAM" id="SSF50156">
    <property type="entry name" value="PDZ domain-like"/>
    <property type="match status" value="1"/>
</dbReference>
<dbReference type="EMBL" id="NNAY01000129">
    <property type="protein sequence ID" value="OXU30709.1"/>
    <property type="molecule type" value="Genomic_DNA"/>
</dbReference>
<dbReference type="InterPro" id="IPR001841">
    <property type="entry name" value="Znf_RING"/>
</dbReference>
<dbReference type="STRING" id="543379.A0A232FJP6"/>
<protein>
    <recommendedName>
        <fullName evidence="10">RING-type domain-containing protein</fullName>
    </recommendedName>
</protein>
<dbReference type="PANTHER" id="PTHR10315">
    <property type="entry name" value="E3 UBIQUITIN PROTEIN LIGASE SIAH"/>
    <property type="match status" value="1"/>
</dbReference>
<dbReference type="Gene3D" id="3.30.40.10">
    <property type="entry name" value="Zinc/RING finger domain, C3HC4 (zinc finger)"/>
    <property type="match status" value="1"/>
</dbReference>
<name>A0A232FJP6_9HYME</name>
<dbReference type="OrthoDB" id="10009200at2759"/>
<dbReference type="SMART" id="SM00228">
    <property type="entry name" value="PDZ"/>
    <property type="match status" value="1"/>
</dbReference>
<dbReference type="InterPro" id="IPR036034">
    <property type="entry name" value="PDZ_sf"/>
</dbReference>
<evidence type="ECO:0000256" key="1">
    <source>
        <dbReference type="ARBA" id="ARBA00022723"/>
    </source>
</evidence>
<dbReference type="InterPro" id="IPR013083">
    <property type="entry name" value="Znf_RING/FYVE/PHD"/>
</dbReference>
<evidence type="ECO:0000256" key="2">
    <source>
        <dbReference type="ARBA" id="ARBA00022771"/>
    </source>
</evidence>
<evidence type="ECO:0000313" key="9">
    <source>
        <dbReference type="Proteomes" id="UP000215335"/>
    </source>
</evidence>
<accession>A0A232FJP6</accession>
<feature type="domain" description="PDZ" evidence="7">
    <location>
        <begin position="24"/>
        <end position="97"/>
    </location>
</feature>
<feature type="region of interest" description="Disordered" evidence="5">
    <location>
        <begin position="294"/>
        <end position="323"/>
    </location>
</feature>
<dbReference type="InterPro" id="IPR049548">
    <property type="entry name" value="Sina-like_RING"/>
</dbReference>
<evidence type="ECO:0000313" key="8">
    <source>
        <dbReference type="EMBL" id="OXU30709.1"/>
    </source>
</evidence>
<comment type="caution">
    <text evidence="8">The sequence shown here is derived from an EMBL/GenBank/DDBJ whole genome shotgun (WGS) entry which is preliminary data.</text>
</comment>
<reference evidence="8 9" key="1">
    <citation type="journal article" date="2017" name="Curr. Biol.">
        <title>The Evolution of Venom by Co-option of Single-Copy Genes.</title>
        <authorList>
            <person name="Martinson E.O."/>
            <person name="Mrinalini"/>
            <person name="Kelkar Y.D."/>
            <person name="Chang C.H."/>
            <person name="Werren J.H."/>
        </authorList>
    </citation>
    <scope>NUCLEOTIDE SEQUENCE [LARGE SCALE GENOMIC DNA]</scope>
    <source>
        <strain evidence="8 9">Alberta</strain>
        <tissue evidence="8">Whole body</tissue>
    </source>
</reference>
<dbReference type="PANTHER" id="PTHR10315:SF155">
    <property type="entry name" value="IP10571P"/>
    <property type="match status" value="1"/>
</dbReference>
<dbReference type="SUPFAM" id="SSF57850">
    <property type="entry name" value="RING/U-box"/>
    <property type="match status" value="1"/>
</dbReference>
<feature type="compositionally biased region" description="Polar residues" evidence="5">
    <location>
        <begin position="113"/>
        <end position="122"/>
    </location>
</feature>
<dbReference type="CDD" id="cd16571">
    <property type="entry name" value="RING-HC_SIAHs"/>
    <property type="match status" value="1"/>
</dbReference>
<feature type="compositionally biased region" description="Polar residues" evidence="5">
    <location>
        <begin position="374"/>
        <end position="385"/>
    </location>
</feature>
<dbReference type="PROSITE" id="PS50089">
    <property type="entry name" value="ZF_RING_2"/>
    <property type="match status" value="1"/>
</dbReference>
<organism evidence="8 9">
    <name type="scientific">Trichomalopsis sarcophagae</name>
    <dbReference type="NCBI Taxonomy" id="543379"/>
    <lineage>
        <taxon>Eukaryota</taxon>
        <taxon>Metazoa</taxon>
        <taxon>Ecdysozoa</taxon>
        <taxon>Arthropoda</taxon>
        <taxon>Hexapoda</taxon>
        <taxon>Insecta</taxon>
        <taxon>Pterygota</taxon>
        <taxon>Neoptera</taxon>
        <taxon>Endopterygota</taxon>
        <taxon>Hymenoptera</taxon>
        <taxon>Apocrita</taxon>
        <taxon>Proctotrupomorpha</taxon>
        <taxon>Chalcidoidea</taxon>
        <taxon>Pteromalidae</taxon>
        <taxon>Pteromalinae</taxon>
        <taxon>Trichomalopsis</taxon>
    </lineage>
</organism>
<evidence type="ECO:0000256" key="3">
    <source>
        <dbReference type="ARBA" id="ARBA00022833"/>
    </source>
</evidence>
<dbReference type="InterPro" id="IPR041489">
    <property type="entry name" value="PDZ_6"/>
</dbReference>
<gene>
    <name evidence="8" type="ORF">TSAR_012777</name>
</gene>
<dbReference type="Proteomes" id="UP000215335">
    <property type="component" value="Unassembled WGS sequence"/>
</dbReference>
<evidence type="ECO:0000256" key="4">
    <source>
        <dbReference type="PROSITE-ProRule" id="PRU00175"/>
    </source>
</evidence>
<dbReference type="GO" id="GO:0061630">
    <property type="term" value="F:ubiquitin protein ligase activity"/>
    <property type="evidence" value="ECO:0007669"/>
    <property type="project" value="TreeGrafter"/>
</dbReference>
<keyword evidence="9" id="KW-1185">Reference proteome</keyword>
<dbReference type="InterPro" id="IPR052088">
    <property type="entry name" value="E3_ubiquitin-ligase_SINA"/>
</dbReference>
<evidence type="ECO:0008006" key="10">
    <source>
        <dbReference type="Google" id="ProtNLM"/>
    </source>
</evidence>
<feature type="region of interest" description="Disordered" evidence="5">
    <location>
        <begin position="111"/>
        <end position="147"/>
    </location>
</feature>
<dbReference type="Gene3D" id="2.30.42.10">
    <property type="match status" value="1"/>
</dbReference>